<feature type="transmembrane region" description="Helical" evidence="1">
    <location>
        <begin position="31"/>
        <end position="52"/>
    </location>
</feature>
<accession>A0A507ZWA5</accession>
<name>A0A507ZWA5_9FLAO</name>
<keyword evidence="3" id="KW-1185">Reference proteome</keyword>
<evidence type="ECO:0000313" key="3">
    <source>
        <dbReference type="Proteomes" id="UP000317169"/>
    </source>
</evidence>
<dbReference type="AlphaFoldDB" id="A0A507ZWA5"/>
<keyword evidence="2" id="KW-0808">Transferase</keyword>
<dbReference type="Proteomes" id="UP000317169">
    <property type="component" value="Unassembled WGS sequence"/>
</dbReference>
<evidence type="ECO:0000256" key="1">
    <source>
        <dbReference type="SAM" id="Phobius"/>
    </source>
</evidence>
<dbReference type="RefSeq" id="WP_141420504.1">
    <property type="nucleotide sequence ID" value="NZ_VIAR01000001.1"/>
</dbReference>
<dbReference type="GO" id="GO:0016757">
    <property type="term" value="F:glycosyltransferase activity"/>
    <property type="evidence" value="ECO:0007669"/>
    <property type="project" value="UniProtKB-KW"/>
</dbReference>
<sequence length="73" mass="8761">MRDFWEFIASIFEDFLFIPLDALRSLELDSWWAANLLNFVFMLIAAAAFVYWTMQLKKEQDNHNDRSAKRVRS</sequence>
<dbReference type="Pfam" id="PF19868">
    <property type="entry name" value="DUF6341"/>
    <property type="match status" value="1"/>
</dbReference>
<dbReference type="EMBL" id="VIAR01000001">
    <property type="protein sequence ID" value="TQD40773.1"/>
    <property type="molecule type" value="Genomic_DNA"/>
</dbReference>
<dbReference type="OrthoDB" id="1467828at2"/>
<comment type="caution">
    <text evidence="2">The sequence shown here is derived from an EMBL/GenBank/DDBJ whole genome shotgun (WGS) entry which is preliminary data.</text>
</comment>
<keyword evidence="1" id="KW-0812">Transmembrane</keyword>
<keyword evidence="2" id="KW-0328">Glycosyltransferase</keyword>
<proteinExistence type="predicted"/>
<protein>
    <submittedName>
        <fullName evidence="2">Uracil phosphoribosyltransferase</fullName>
    </submittedName>
</protein>
<evidence type="ECO:0000313" key="2">
    <source>
        <dbReference type="EMBL" id="TQD40773.1"/>
    </source>
</evidence>
<reference evidence="2 3" key="1">
    <citation type="submission" date="2019-06" db="EMBL/GenBank/DDBJ databases">
        <title>Flavibacter putida gen. nov., sp. nov., a novel marine bacterium of the family Flavobacteriaceae isolated from coastal seawater.</title>
        <authorList>
            <person name="Feng X."/>
        </authorList>
    </citation>
    <scope>NUCLEOTIDE SEQUENCE [LARGE SCALE GENOMIC DNA]</scope>
    <source>
        <strain evidence="2 3">PLHSN227</strain>
    </source>
</reference>
<dbReference type="InterPro" id="IPR045922">
    <property type="entry name" value="DUF6341"/>
</dbReference>
<organism evidence="2 3">
    <name type="scientific">Haloflavibacter putidus</name>
    <dbReference type="NCBI Taxonomy" id="2576776"/>
    <lineage>
        <taxon>Bacteria</taxon>
        <taxon>Pseudomonadati</taxon>
        <taxon>Bacteroidota</taxon>
        <taxon>Flavobacteriia</taxon>
        <taxon>Flavobacteriales</taxon>
        <taxon>Flavobacteriaceae</taxon>
        <taxon>Haloflavibacter</taxon>
    </lineage>
</organism>
<keyword evidence="1" id="KW-0472">Membrane</keyword>
<gene>
    <name evidence="2" type="ORF">FKR84_01975</name>
</gene>
<keyword evidence="1" id="KW-1133">Transmembrane helix</keyword>